<accession>A0A444WP73</accession>
<dbReference type="Proteomes" id="UP000289738">
    <property type="component" value="Unassembled WGS sequence"/>
</dbReference>
<evidence type="ECO:0000313" key="2">
    <source>
        <dbReference type="Proteomes" id="UP000289738"/>
    </source>
</evidence>
<protein>
    <submittedName>
        <fullName evidence="1">Uncharacterized protein</fullName>
    </submittedName>
</protein>
<organism evidence="1 2">
    <name type="scientific">Arachis hypogaea</name>
    <name type="common">Peanut</name>
    <dbReference type="NCBI Taxonomy" id="3818"/>
    <lineage>
        <taxon>Eukaryota</taxon>
        <taxon>Viridiplantae</taxon>
        <taxon>Streptophyta</taxon>
        <taxon>Embryophyta</taxon>
        <taxon>Tracheophyta</taxon>
        <taxon>Spermatophyta</taxon>
        <taxon>Magnoliopsida</taxon>
        <taxon>eudicotyledons</taxon>
        <taxon>Gunneridae</taxon>
        <taxon>Pentapetalae</taxon>
        <taxon>rosids</taxon>
        <taxon>fabids</taxon>
        <taxon>Fabales</taxon>
        <taxon>Fabaceae</taxon>
        <taxon>Papilionoideae</taxon>
        <taxon>50 kb inversion clade</taxon>
        <taxon>dalbergioids sensu lato</taxon>
        <taxon>Dalbergieae</taxon>
        <taxon>Pterocarpus clade</taxon>
        <taxon>Arachis</taxon>
    </lineage>
</organism>
<dbReference type="EMBL" id="SDMP01000027">
    <property type="protein sequence ID" value="RYQ79123.1"/>
    <property type="molecule type" value="Genomic_DNA"/>
</dbReference>
<proteinExistence type="predicted"/>
<reference evidence="1 2" key="1">
    <citation type="submission" date="2019-01" db="EMBL/GenBank/DDBJ databases">
        <title>Sequencing of cultivated peanut Arachis hypogaea provides insights into genome evolution and oil improvement.</title>
        <authorList>
            <person name="Chen X."/>
        </authorList>
    </citation>
    <scope>NUCLEOTIDE SEQUENCE [LARGE SCALE GENOMIC DNA]</scope>
    <source>
        <strain evidence="2">cv. Fuhuasheng</strain>
        <tissue evidence="1">Leaves</tissue>
    </source>
</reference>
<gene>
    <name evidence="1" type="ORF">Ahy_Scaffold7g108336</name>
</gene>
<sequence length="67" mass="7464">MEGSGNNLEASRAQLTEFNSALYNFMENMNNKDSKQSIFDMNDFYSKVHGSGGGGIEIEAKMLSYML</sequence>
<dbReference type="Gramene" id="arahy.Tifrunner.gnm2.ann2.Ah08g135000.1">
    <property type="protein sequence ID" value="arahy.Tifrunner.gnm2.ann2.Ah08g135000.1-CDS"/>
    <property type="gene ID" value="arahy.Tifrunner.gnm2.ann2.Ah08g135000"/>
</dbReference>
<dbReference type="AlphaFoldDB" id="A0A444WP73"/>
<evidence type="ECO:0000313" key="1">
    <source>
        <dbReference type="EMBL" id="RYQ79123.1"/>
    </source>
</evidence>
<comment type="caution">
    <text evidence="1">The sequence shown here is derived from an EMBL/GenBank/DDBJ whole genome shotgun (WGS) entry which is preliminary data.</text>
</comment>
<name>A0A444WP73_ARAHY</name>
<keyword evidence="2" id="KW-1185">Reference proteome</keyword>